<sequence length="388" mass="42744">MGTMDRLFQLMADKKASDIFVSVGSPIHIKINGVAMPVNQTVMDMNTINALLKEILNEHQLKEFEQTLEMNTGYALEGVGNFRVSVMRQKGTPAFVVRYIPTEIPRFDTLNLPPVLLEAVMEKRGLILMVGATGSGKSTTLTAMLDHRNANQSGHILTLEDPIEFIFRNKKAIVNQREMGADTKTFQVALKNALRQAPDVIFIGEIRDKETMSQAIAYAQSGHLCVATLHANNSYHAMSRIISFYPLENRPALLADLAVTLKCVISQRLVKKPDGGRTPAVEVMLNSRHLAELIEKGDLNGMKEAMEQSMSPGSQTFEQALVKLYRDGTITLEEAMANADSANNLHWLINNTEANAGKTEQKIDVAPPGAEITESGASFSEFTLNVEN</sequence>
<organism evidence="3 4">
    <name type="scientific">Sulfurisoma sediminicola</name>
    <dbReference type="NCBI Taxonomy" id="1381557"/>
    <lineage>
        <taxon>Bacteria</taxon>
        <taxon>Pseudomonadati</taxon>
        <taxon>Pseudomonadota</taxon>
        <taxon>Betaproteobacteria</taxon>
        <taxon>Nitrosomonadales</taxon>
        <taxon>Sterolibacteriaceae</taxon>
        <taxon>Sulfurisoma</taxon>
    </lineage>
</organism>
<accession>A0A497XCN4</accession>
<dbReference type="Pfam" id="PF00437">
    <property type="entry name" value="T2SSE"/>
    <property type="match status" value="1"/>
</dbReference>
<dbReference type="Proteomes" id="UP000268908">
    <property type="component" value="Unassembled WGS sequence"/>
</dbReference>
<proteinExistence type="inferred from homology"/>
<dbReference type="PANTHER" id="PTHR30486:SF12">
    <property type="entry name" value="TYPE IV PILUS ATPASE PILU"/>
    <property type="match status" value="1"/>
</dbReference>
<feature type="domain" description="Bacterial type II secretion system protein E" evidence="2">
    <location>
        <begin position="7"/>
        <end position="272"/>
    </location>
</feature>
<dbReference type="Gene3D" id="3.30.450.90">
    <property type="match status" value="1"/>
</dbReference>
<evidence type="ECO:0000256" key="1">
    <source>
        <dbReference type="ARBA" id="ARBA00006611"/>
    </source>
</evidence>
<gene>
    <name evidence="3" type="ORF">DFR35_1335</name>
</gene>
<dbReference type="InterPro" id="IPR027417">
    <property type="entry name" value="P-loop_NTPase"/>
</dbReference>
<dbReference type="InterPro" id="IPR001482">
    <property type="entry name" value="T2SS/T4SS_dom"/>
</dbReference>
<dbReference type="SUPFAM" id="SSF52540">
    <property type="entry name" value="P-loop containing nucleoside triphosphate hydrolases"/>
    <property type="match status" value="1"/>
</dbReference>
<dbReference type="InterPro" id="IPR006321">
    <property type="entry name" value="PilT/PilU"/>
</dbReference>
<evidence type="ECO:0000313" key="4">
    <source>
        <dbReference type="Proteomes" id="UP000268908"/>
    </source>
</evidence>
<reference evidence="3 4" key="1">
    <citation type="submission" date="2018-10" db="EMBL/GenBank/DDBJ databases">
        <title>Genomic Encyclopedia of Type Strains, Phase IV (KMG-IV): sequencing the most valuable type-strain genomes for metagenomic binning, comparative biology and taxonomic classification.</title>
        <authorList>
            <person name="Goeker M."/>
        </authorList>
    </citation>
    <scope>NUCLEOTIDE SEQUENCE [LARGE SCALE GENOMIC DNA]</scope>
    <source>
        <strain evidence="3 4">DSM 26916</strain>
    </source>
</reference>
<dbReference type="PANTHER" id="PTHR30486">
    <property type="entry name" value="TWITCHING MOTILITY PROTEIN PILT"/>
    <property type="match status" value="1"/>
</dbReference>
<dbReference type="GO" id="GO:0005524">
    <property type="term" value="F:ATP binding"/>
    <property type="evidence" value="ECO:0007669"/>
    <property type="project" value="InterPro"/>
</dbReference>
<comment type="caution">
    <text evidence="3">The sequence shown here is derived from an EMBL/GenBank/DDBJ whole genome shotgun (WGS) entry which is preliminary data.</text>
</comment>
<protein>
    <submittedName>
        <fullName evidence="3">Twitching motility protein PilU</fullName>
    </submittedName>
</protein>
<dbReference type="NCBIfam" id="TIGR01420">
    <property type="entry name" value="pilT_fam"/>
    <property type="match status" value="1"/>
</dbReference>
<dbReference type="AlphaFoldDB" id="A0A497XCN4"/>
<dbReference type="InterPro" id="IPR050921">
    <property type="entry name" value="T4SS_GSP_E_ATPase"/>
</dbReference>
<dbReference type="EMBL" id="RCCI01000005">
    <property type="protein sequence ID" value="RLJ64691.1"/>
    <property type="molecule type" value="Genomic_DNA"/>
</dbReference>
<dbReference type="Gene3D" id="3.40.50.300">
    <property type="entry name" value="P-loop containing nucleotide triphosphate hydrolases"/>
    <property type="match status" value="1"/>
</dbReference>
<dbReference type="GO" id="GO:0016887">
    <property type="term" value="F:ATP hydrolysis activity"/>
    <property type="evidence" value="ECO:0007669"/>
    <property type="project" value="InterPro"/>
</dbReference>
<dbReference type="RefSeq" id="WP_207855880.1">
    <property type="nucleotide sequence ID" value="NZ_BHVV01000006.1"/>
</dbReference>
<name>A0A497XCN4_9PROT</name>
<dbReference type="CDD" id="cd01131">
    <property type="entry name" value="PilT"/>
    <property type="match status" value="1"/>
</dbReference>
<evidence type="ECO:0000259" key="2">
    <source>
        <dbReference type="Pfam" id="PF00437"/>
    </source>
</evidence>
<comment type="similarity">
    <text evidence="1">Belongs to the GSP E family.</text>
</comment>
<evidence type="ECO:0000313" key="3">
    <source>
        <dbReference type="EMBL" id="RLJ64691.1"/>
    </source>
</evidence>
<keyword evidence="4" id="KW-1185">Reference proteome</keyword>